<dbReference type="SMART" id="SM00858">
    <property type="entry name" value="SAF"/>
    <property type="match status" value="1"/>
</dbReference>
<dbReference type="SUPFAM" id="SSF51269">
    <property type="entry name" value="AFP III-like domain"/>
    <property type="match status" value="1"/>
</dbReference>
<dbReference type="AlphaFoldDB" id="A0A0G1ZTZ2"/>
<dbReference type="SUPFAM" id="SSF51569">
    <property type="entry name" value="Aldolase"/>
    <property type="match status" value="1"/>
</dbReference>
<dbReference type="InterPro" id="IPR013132">
    <property type="entry name" value="PseI/NeuA/B-like_N"/>
</dbReference>
<dbReference type="Proteomes" id="UP000034445">
    <property type="component" value="Unassembled WGS sequence"/>
</dbReference>
<dbReference type="PATRIC" id="fig|1618676.3.peg.194"/>
<proteinExistence type="predicted"/>
<dbReference type="GO" id="GO:0016051">
    <property type="term" value="P:carbohydrate biosynthetic process"/>
    <property type="evidence" value="ECO:0007669"/>
    <property type="project" value="InterPro"/>
</dbReference>
<comment type="caution">
    <text evidence="2">The sequence shown here is derived from an EMBL/GenBank/DDBJ whole genome shotgun (WGS) entry which is preliminary data.</text>
</comment>
<dbReference type="Pfam" id="PF08666">
    <property type="entry name" value="SAF"/>
    <property type="match status" value="1"/>
</dbReference>
<dbReference type="EMBL" id="LCRF01000007">
    <property type="protein sequence ID" value="KKW31777.1"/>
    <property type="molecule type" value="Genomic_DNA"/>
</dbReference>
<feature type="domain" description="AFP-like" evidence="1">
    <location>
        <begin position="297"/>
        <end position="353"/>
    </location>
</feature>
<organism evidence="2 3">
    <name type="scientific">Candidatus Kaiserbacteria bacterium GW2011_GWC2_52_8b</name>
    <dbReference type="NCBI Taxonomy" id="1618676"/>
    <lineage>
        <taxon>Bacteria</taxon>
        <taxon>Candidatus Kaiseribacteriota</taxon>
    </lineage>
</organism>
<dbReference type="CDD" id="cd11615">
    <property type="entry name" value="SAF_NeuB_like"/>
    <property type="match status" value="1"/>
</dbReference>
<dbReference type="InterPro" id="IPR013974">
    <property type="entry name" value="SAF"/>
</dbReference>
<dbReference type="PANTHER" id="PTHR42966:SF1">
    <property type="entry name" value="SIALIC ACID SYNTHASE"/>
    <property type="match status" value="1"/>
</dbReference>
<dbReference type="InterPro" id="IPR036732">
    <property type="entry name" value="AFP_Neu5c_C_sf"/>
</dbReference>
<dbReference type="PROSITE" id="PS50844">
    <property type="entry name" value="AFP_LIKE"/>
    <property type="match status" value="1"/>
</dbReference>
<accession>A0A0G1ZTZ2</accession>
<evidence type="ECO:0000313" key="2">
    <source>
        <dbReference type="EMBL" id="KKW31777.1"/>
    </source>
</evidence>
<evidence type="ECO:0000259" key="1">
    <source>
        <dbReference type="PROSITE" id="PS50844"/>
    </source>
</evidence>
<dbReference type="GO" id="GO:0047444">
    <property type="term" value="F:N-acylneuraminate-9-phosphate synthase activity"/>
    <property type="evidence" value="ECO:0007669"/>
    <property type="project" value="TreeGrafter"/>
</dbReference>
<gene>
    <name evidence="2" type="ORF">UY74_C0007G0006</name>
</gene>
<dbReference type="Gene3D" id="3.20.20.70">
    <property type="entry name" value="Aldolase class I"/>
    <property type="match status" value="1"/>
</dbReference>
<protein>
    <submittedName>
        <fullName evidence="2">N-acetylneuraminate synthase</fullName>
    </submittedName>
</protein>
<dbReference type="Pfam" id="PF03102">
    <property type="entry name" value="NeuB"/>
    <property type="match status" value="1"/>
</dbReference>
<sequence length="353" mass="38869">MNTPSPVVTIFNKKIGPGHPVFIVAEIGNNHNGNINLARRSIEAAAHAGADAVKFQKRTVRDVFARELLEKNQAHSRSFGKTYEEYRLTQELKDEEIAGLKEYAHSLGVAFFVTPFDLKSAEILASIGMDCWKIASFDLRTKPLLEFVARNPEPLFLSTGTATLDEIDDAVNTVLEHNRNLIIKQCVSIYPTPDENLNIGAIKTLKERYQPIPVGYSGHELGFIPTIAAVALGVVSVERHFTLDKTLPGPDHSTVSLDPFEFTMMCSQIRRIEKAVADTEVRCDEKEIGMLNKHGKSVVSRGAIRAGTVITADVLTIKSPGYGIKPAHMHTVIGKTAKVDIPEDTVIVENFIV</sequence>
<dbReference type="PANTHER" id="PTHR42966">
    <property type="entry name" value="N-ACETYLNEURAMINATE SYNTHASE"/>
    <property type="match status" value="1"/>
</dbReference>
<dbReference type="InterPro" id="IPR013785">
    <property type="entry name" value="Aldolase_TIM"/>
</dbReference>
<evidence type="ECO:0000313" key="3">
    <source>
        <dbReference type="Proteomes" id="UP000034445"/>
    </source>
</evidence>
<dbReference type="InterPro" id="IPR057736">
    <property type="entry name" value="SAF_PseI/NeuA/NeuB"/>
</dbReference>
<reference evidence="2 3" key="1">
    <citation type="journal article" date="2015" name="Nature">
        <title>rRNA introns, odd ribosomes, and small enigmatic genomes across a large radiation of phyla.</title>
        <authorList>
            <person name="Brown C.T."/>
            <person name="Hug L.A."/>
            <person name="Thomas B.C."/>
            <person name="Sharon I."/>
            <person name="Castelle C.J."/>
            <person name="Singh A."/>
            <person name="Wilkins M.J."/>
            <person name="Williams K.H."/>
            <person name="Banfield J.F."/>
        </authorList>
    </citation>
    <scope>NUCLEOTIDE SEQUENCE [LARGE SCALE GENOMIC DNA]</scope>
</reference>
<dbReference type="Gene3D" id="3.90.1210.10">
    <property type="entry name" value="Antifreeze-like/N-acetylneuraminic acid synthase C-terminal domain"/>
    <property type="match status" value="1"/>
</dbReference>
<dbReference type="InterPro" id="IPR006190">
    <property type="entry name" value="SAF_AFP_Neu5Ac"/>
</dbReference>
<name>A0A0G1ZTZ2_9BACT</name>
<dbReference type="InterPro" id="IPR051690">
    <property type="entry name" value="PseI-like"/>
</dbReference>